<comment type="caution">
    <text evidence="1">The sequence shown here is derived from an EMBL/GenBank/DDBJ whole genome shotgun (WGS) entry which is preliminary data.</text>
</comment>
<accession>A0A0F9TSQ9</accession>
<organism evidence="1">
    <name type="scientific">marine sediment metagenome</name>
    <dbReference type="NCBI Taxonomy" id="412755"/>
    <lineage>
        <taxon>unclassified sequences</taxon>
        <taxon>metagenomes</taxon>
        <taxon>ecological metagenomes</taxon>
    </lineage>
</organism>
<reference evidence="1" key="1">
    <citation type="journal article" date="2015" name="Nature">
        <title>Complex archaea that bridge the gap between prokaryotes and eukaryotes.</title>
        <authorList>
            <person name="Spang A."/>
            <person name="Saw J.H."/>
            <person name="Jorgensen S.L."/>
            <person name="Zaremba-Niedzwiedzka K."/>
            <person name="Martijn J."/>
            <person name="Lind A.E."/>
            <person name="van Eijk R."/>
            <person name="Schleper C."/>
            <person name="Guy L."/>
            <person name="Ettema T.J."/>
        </authorList>
    </citation>
    <scope>NUCLEOTIDE SEQUENCE</scope>
</reference>
<gene>
    <name evidence="1" type="ORF">LCGC14_0355570</name>
</gene>
<dbReference type="EMBL" id="LAZR01000271">
    <property type="protein sequence ID" value="KKN77992.1"/>
    <property type="molecule type" value="Genomic_DNA"/>
</dbReference>
<evidence type="ECO:0000313" key="1">
    <source>
        <dbReference type="EMBL" id="KKN77992.1"/>
    </source>
</evidence>
<dbReference type="AlphaFoldDB" id="A0A0F9TSQ9"/>
<sequence>MWFYAFTLCMSIGGDPCRFPVPVHSQSIFATDRECVVALIRVAHFYELSGMVIRADRCNPVHWDVNLDKQWR</sequence>
<proteinExistence type="predicted"/>
<protein>
    <submittedName>
        <fullName evidence="1">Uncharacterized protein</fullName>
    </submittedName>
</protein>
<name>A0A0F9TSQ9_9ZZZZ</name>